<keyword evidence="3" id="KW-1185">Reference proteome</keyword>
<reference evidence="2 3" key="1">
    <citation type="submission" date="2020-08" db="EMBL/GenBank/DDBJ databases">
        <title>Genomic Encyclopedia of Type Strains, Phase IV (KMG-IV): sequencing the most valuable type-strain genomes for metagenomic binning, comparative biology and taxonomic classification.</title>
        <authorList>
            <person name="Goeker M."/>
        </authorList>
    </citation>
    <scope>NUCLEOTIDE SEQUENCE [LARGE SCALE GENOMIC DNA]</scope>
    <source>
        <strain evidence="2 3">DSM 40141</strain>
    </source>
</reference>
<keyword evidence="1" id="KW-0472">Membrane</keyword>
<dbReference type="EMBL" id="JACHEM010000037">
    <property type="protein sequence ID" value="MBB6440073.1"/>
    <property type="molecule type" value="Genomic_DNA"/>
</dbReference>
<accession>A0A7X0HMA3</accession>
<feature type="transmembrane region" description="Helical" evidence="1">
    <location>
        <begin position="65"/>
        <end position="89"/>
    </location>
</feature>
<evidence type="ECO:0000256" key="1">
    <source>
        <dbReference type="SAM" id="Phobius"/>
    </source>
</evidence>
<evidence type="ECO:0008006" key="4">
    <source>
        <dbReference type="Google" id="ProtNLM"/>
    </source>
</evidence>
<keyword evidence="1" id="KW-0812">Transmembrane</keyword>
<evidence type="ECO:0000313" key="2">
    <source>
        <dbReference type="EMBL" id="MBB6440073.1"/>
    </source>
</evidence>
<sequence>MSFSHNQAQQKNGMAIAALVLGILAALTFWTVFGGILLGVVAVILGIIAARKARGGRAPNGKMAVIGAGLGAAGIIGSIVIIAMGVSFLNSTEFKSFEECASKAKTQSERTACEKDFNKDMNN</sequence>
<dbReference type="RefSeq" id="WP_185036541.1">
    <property type="nucleotide sequence ID" value="NZ_BNBN01000005.1"/>
</dbReference>
<feature type="transmembrane region" description="Helical" evidence="1">
    <location>
        <begin position="12"/>
        <end position="30"/>
    </location>
</feature>
<proteinExistence type="predicted"/>
<comment type="caution">
    <text evidence="2">The sequence shown here is derived from an EMBL/GenBank/DDBJ whole genome shotgun (WGS) entry which is preliminary data.</text>
</comment>
<keyword evidence="1" id="KW-1133">Transmembrane helix</keyword>
<protein>
    <recommendedName>
        <fullName evidence="4">DUF4190 domain-containing protein</fullName>
    </recommendedName>
</protein>
<gene>
    <name evidence="2" type="ORF">HNQ79_006586</name>
</gene>
<evidence type="ECO:0000313" key="3">
    <source>
        <dbReference type="Proteomes" id="UP000540423"/>
    </source>
</evidence>
<dbReference type="Proteomes" id="UP000540423">
    <property type="component" value="Unassembled WGS sequence"/>
</dbReference>
<name>A0A7X0HMA3_9ACTN</name>
<dbReference type="AlphaFoldDB" id="A0A7X0HMA3"/>
<organism evidence="2 3">
    <name type="scientific">Streptomyces candidus</name>
    <dbReference type="NCBI Taxonomy" id="67283"/>
    <lineage>
        <taxon>Bacteria</taxon>
        <taxon>Bacillati</taxon>
        <taxon>Actinomycetota</taxon>
        <taxon>Actinomycetes</taxon>
        <taxon>Kitasatosporales</taxon>
        <taxon>Streptomycetaceae</taxon>
        <taxon>Streptomyces</taxon>
    </lineage>
</organism>